<proteinExistence type="predicted"/>
<dbReference type="OrthoDB" id="143770at2"/>
<dbReference type="EMBL" id="CP023702">
    <property type="protein sequence ID" value="QEU72753.1"/>
    <property type="molecule type" value="Genomic_DNA"/>
</dbReference>
<dbReference type="GO" id="GO:0071949">
    <property type="term" value="F:FAD binding"/>
    <property type="evidence" value="ECO:0007669"/>
    <property type="project" value="InterPro"/>
</dbReference>
<evidence type="ECO:0000313" key="2">
    <source>
        <dbReference type="EMBL" id="QEU72753.1"/>
    </source>
</evidence>
<dbReference type="KEGG" id="snk:CP967_12780"/>
<gene>
    <name evidence="2" type="ORF">CP967_12780</name>
</gene>
<dbReference type="InterPro" id="IPR010031">
    <property type="entry name" value="FAD_lactone_oxidase-like"/>
</dbReference>
<dbReference type="Gene3D" id="1.10.45.10">
    <property type="entry name" value="Vanillyl-alcohol Oxidase, Chain A, domain 4"/>
    <property type="match status" value="1"/>
</dbReference>
<dbReference type="SUPFAM" id="SSF56176">
    <property type="entry name" value="FAD-binding/transporter-associated domain-like"/>
    <property type="match status" value="1"/>
</dbReference>
<feature type="domain" description="FAD-binding PCMH-type" evidence="1">
    <location>
        <begin position="14"/>
        <end position="182"/>
    </location>
</feature>
<protein>
    <submittedName>
        <fullName evidence="2">FAD-binding oxidoreductase</fullName>
    </submittedName>
</protein>
<evidence type="ECO:0000313" key="3">
    <source>
        <dbReference type="Proteomes" id="UP000326178"/>
    </source>
</evidence>
<keyword evidence="3" id="KW-1185">Reference proteome</keyword>
<dbReference type="PANTHER" id="PTHR43762:SF1">
    <property type="entry name" value="D-ARABINONO-1,4-LACTONE OXIDASE"/>
    <property type="match status" value="1"/>
</dbReference>
<dbReference type="RefSeq" id="WP_150488103.1">
    <property type="nucleotide sequence ID" value="NZ_BMUV01000001.1"/>
</dbReference>
<accession>A0A5J6F9T3</accession>
<dbReference type="Gene3D" id="3.30.465.10">
    <property type="match status" value="1"/>
</dbReference>
<dbReference type="GO" id="GO:0016899">
    <property type="term" value="F:oxidoreductase activity, acting on the CH-OH group of donors, oxygen as acceptor"/>
    <property type="evidence" value="ECO:0007669"/>
    <property type="project" value="InterPro"/>
</dbReference>
<dbReference type="InterPro" id="IPR006094">
    <property type="entry name" value="Oxid_FAD_bind_N"/>
</dbReference>
<sequence>MSVDTVSMTGWGRTAPTTALRFRPRTYEEAAVAVTGRGPRGVVARGLGRAHGDAAQNAGGSVVDMTGLDRVHAVDAVGGVVACDAGVSLHRLIEALLPLGWFLPVTPATRYVTVGGAIGSDLHGTGHRTAGSFTRHVRSLELLTADGSVRRVVPGTDLFDATAGGLGLTGVILSATLSLLPVTTSLMSVDTERAADLDAALAGLAAGGAAYESARIDLMARGRATGRAVLIRGEHVPVDALPARARRTALAFRPGKLPPVPAYVPEGLLGRAPAALLGELRFRGARAARAGRLQRISAFFHPLDALPGWNRLHGPGGFVQYQCAVGDGQEEVLHRIVQRLARRRCPAFHAVLQRLGAGGPGWLSFPVPGWSLSFGLPAGLPGLGRLLDLFDDETAAAGGRVCLAKDARMRPSAPAAMYPRLPDFRALRGELDPEGAFRSDLSRRLAL</sequence>
<dbReference type="PANTHER" id="PTHR43762">
    <property type="entry name" value="L-GULONOLACTONE OXIDASE"/>
    <property type="match status" value="1"/>
</dbReference>
<dbReference type="AlphaFoldDB" id="A0A5J6F9T3"/>
<dbReference type="PROSITE" id="PS51387">
    <property type="entry name" value="FAD_PCMH"/>
    <property type="match status" value="1"/>
</dbReference>
<reference evidence="2 3" key="1">
    <citation type="submission" date="2017-09" db="EMBL/GenBank/DDBJ databases">
        <authorList>
            <person name="Lee N."/>
            <person name="Cho B.-K."/>
        </authorList>
    </citation>
    <scope>NUCLEOTIDE SEQUENCE [LARGE SCALE GENOMIC DNA]</scope>
    <source>
        <strain evidence="2 3">ATCC 12769</strain>
    </source>
</reference>
<dbReference type="InterPro" id="IPR016166">
    <property type="entry name" value="FAD-bd_PCMH"/>
</dbReference>
<dbReference type="InterPro" id="IPR036318">
    <property type="entry name" value="FAD-bd_PCMH-like_sf"/>
</dbReference>
<dbReference type="Proteomes" id="UP000326178">
    <property type="component" value="Chromosome"/>
</dbReference>
<dbReference type="Pfam" id="PF01565">
    <property type="entry name" value="FAD_binding_4"/>
    <property type="match status" value="1"/>
</dbReference>
<evidence type="ECO:0000259" key="1">
    <source>
        <dbReference type="PROSITE" id="PS51387"/>
    </source>
</evidence>
<name>A0A5J6F9T3_9ACTN</name>
<dbReference type="InterPro" id="IPR016169">
    <property type="entry name" value="FAD-bd_PCMH_sub2"/>
</dbReference>
<dbReference type="InterPro" id="IPR016171">
    <property type="entry name" value="Vanillyl_alc_oxidase_C-sub2"/>
</dbReference>
<organism evidence="2 3">
    <name type="scientific">Streptomyces nitrosporeus</name>
    <dbReference type="NCBI Taxonomy" id="28894"/>
    <lineage>
        <taxon>Bacteria</taxon>
        <taxon>Bacillati</taxon>
        <taxon>Actinomycetota</taxon>
        <taxon>Actinomycetes</taxon>
        <taxon>Kitasatosporales</taxon>
        <taxon>Streptomycetaceae</taxon>
        <taxon>Streptomyces</taxon>
    </lineage>
</organism>